<dbReference type="InterPro" id="IPR006620">
    <property type="entry name" value="Pro_4_hyd_alph"/>
</dbReference>
<evidence type="ECO:0000256" key="6">
    <source>
        <dbReference type="ARBA" id="ARBA00023004"/>
    </source>
</evidence>
<sequence length="183" mass="20713">MPKFQMEAIGVYTIPGFLSPQECRDLIARSESSGFEGAKISRAGAAVVDERIRNNDRVIEDDAELATNLWTRAAPCMPEQMLGRRLVGLNPRFRYYRYVPGQRFKWHMDGAYDDGNGTRSILTFMVYLNEGYEGGETRFRLTSITPREGLALVFDHEQIHEGAEVLSGAKYVLRSDVLSREGK</sequence>
<feature type="domain" description="Fe2OG dioxygenase" evidence="7">
    <location>
        <begin position="77"/>
        <end position="179"/>
    </location>
</feature>
<dbReference type="RefSeq" id="WP_193676628.1">
    <property type="nucleotide sequence ID" value="NZ_JADDIV010000003.1"/>
</dbReference>
<dbReference type="InterPro" id="IPR045054">
    <property type="entry name" value="P4HA-like"/>
</dbReference>
<evidence type="ECO:0000313" key="9">
    <source>
        <dbReference type="Proteomes" id="UP000806285"/>
    </source>
</evidence>
<dbReference type="PANTHER" id="PTHR10869:SF236">
    <property type="entry name" value="PROLYL 4-HYDROXYLASE ALPHA SUBUNIT DOMAIN-CONTAINING PROTEIN"/>
    <property type="match status" value="1"/>
</dbReference>
<evidence type="ECO:0000259" key="7">
    <source>
        <dbReference type="PROSITE" id="PS51471"/>
    </source>
</evidence>
<evidence type="ECO:0000256" key="2">
    <source>
        <dbReference type="ARBA" id="ARBA00022723"/>
    </source>
</evidence>
<evidence type="ECO:0000256" key="5">
    <source>
        <dbReference type="ARBA" id="ARBA00023002"/>
    </source>
</evidence>
<keyword evidence="5" id="KW-0560">Oxidoreductase</keyword>
<dbReference type="PROSITE" id="PS51471">
    <property type="entry name" value="FE2OG_OXY"/>
    <property type="match status" value="1"/>
</dbReference>
<evidence type="ECO:0000256" key="4">
    <source>
        <dbReference type="ARBA" id="ARBA00022964"/>
    </source>
</evidence>
<dbReference type="EMBL" id="JADDIV010000003">
    <property type="protein sequence ID" value="MBE7368010.1"/>
    <property type="molecule type" value="Genomic_DNA"/>
</dbReference>
<evidence type="ECO:0000256" key="1">
    <source>
        <dbReference type="ARBA" id="ARBA00001961"/>
    </source>
</evidence>
<dbReference type="PANTHER" id="PTHR10869">
    <property type="entry name" value="PROLYL 4-HYDROXYLASE ALPHA SUBUNIT"/>
    <property type="match status" value="1"/>
</dbReference>
<evidence type="ECO:0000313" key="8">
    <source>
        <dbReference type="EMBL" id="MBE7368010.1"/>
    </source>
</evidence>
<dbReference type="Pfam" id="PF13640">
    <property type="entry name" value="2OG-FeII_Oxy_3"/>
    <property type="match status" value="1"/>
</dbReference>
<dbReference type="SMART" id="SM00702">
    <property type="entry name" value="P4Hc"/>
    <property type="match status" value="1"/>
</dbReference>
<proteinExistence type="predicted"/>
<reference evidence="8 9" key="1">
    <citation type="submission" date="2020-10" db="EMBL/GenBank/DDBJ databases">
        <title>Ramlibacter sp. HM2 16S ribosomal RNA gene Genome sequencing and assembly.</title>
        <authorList>
            <person name="Kang M."/>
        </authorList>
    </citation>
    <scope>NUCLEOTIDE SEQUENCE [LARGE SCALE GENOMIC DNA]</scope>
    <source>
        <strain evidence="8 9">HM2</strain>
    </source>
</reference>
<evidence type="ECO:0000256" key="3">
    <source>
        <dbReference type="ARBA" id="ARBA00022896"/>
    </source>
</evidence>
<keyword evidence="2" id="KW-0479">Metal-binding</keyword>
<protein>
    <submittedName>
        <fullName evidence="8">2OG-Fe(II) oxygenase</fullName>
    </submittedName>
</protein>
<keyword evidence="6" id="KW-0408">Iron</keyword>
<comment type="caution">
    <text evidence="8">The sequence shown here is derived from an EMBL/GenBank/DDBJ whole genome shotgun (WGS) entry which is preliminary data.</text>
</comment>
<keyword evidence="3" id="KW-0847">Vitamin C</keyword>
<organism evidence="8 9">
    <name type="scientific">Ramlibacter pallidus</name>
    <dbReference type="NCBI Taxonomy" id="2780087"/>
    <lineage>
        <taxon>Bacteria</taxon>
        <taxon>Pseudomonadati</taxon>
        <taxon>Pseudomonadota</taxon>
        <taxon>Betaproteobacteria</taxon>
        <taxon>Burkholderiales</taxon>
        <taxon>Comamonadaceae</taxon>
        <taxon>Ramlibacter</taxon>
    </lineage>
</organism>
<dbReference type="Proteomes" id="UP000806285">
    <property type="component" value="Unassembled WGS sequence"/>
</dbReference>
<gene>
    <name evidence="8" type="ORF">IM787_10560</name>
</gene>
<keyword evidence="9" id="KW-1185">Reference proteome</keyword>
<name>A0ABR9S3E1_9BURK</name>
<dbReference type="InterPro" id="IPR005123">
    <property type="entry name" value="Oxoglu/Fe-dep_dioxygenase_dom"/>
</dbReference>
<dbReference type="Gene3D" id="2.60.120.620">
    <property type="entry name" value="q2cbj1_9rhob like domain"/>
    <property type="match status" value="1"/>
</dbReference>
<comment type="cofactor">
    <cofactor evidence="1">
        <name>L-ascorbate</name>
        <dbReference type="ChEBI" id="CHEBI:38290"/>
    </cofactor>
</comment>
<keyword evidence="4" id="KW-0223">Dioxygenase</keyword>
<accession>A0ABR9S3E1</accession>
<dbReference type="InterPro" id="IPR044862">
    <property type="entry name" value="Pro_4_hyd_alph_FE2OG_OXY"/>
</dbReference>